<protein>
    <submittedName>
        <fullName evidence="2">Uncharacterized protein</fullName>
    </submittedName>
</protein>
<feature type="region of interest" description="Disordered" evidence="1">
    <location>
        <begin position="1"/>
        <end position="62"/>
    </location>
</feature>
<name>A0A6A1WCP9_9ROSI</name>
<keyword evidence="3" id="KW-1185">Reference proteome</keyword>
<feature type="compositionally biased region" description="Pro residues" evidence="1">
    <location>
        <begin position="39"/>
        <end position="48"/>
    </location>
</feature>
<dbReference type="OrthoDB" id="1518325at2759"/>
<feature type="compositionally biased region" description="Basic and acidic residues" evidence="1">
    <location>
        <begin position="1"/>
        <end position="17"/>
    </location>
</feature>
<evidence type="ECO:0000313" key="2">
    <source>
        <dbReference type="EMBL" id="KAB1222951.1"/>
    </source>
</evidence>
<accession>A0A6A1WCP9</accession>
<dbReference type="InterPro" id="IPR039607">
    <property type="entry name" value="VQ_8/17/18/20/21/25"/>
</dbReference>
<evidence type="ECO:0000256" key="1">
    <source>
        <dbReference type="SAM" id="MobiDB-lite"/>
    </source>
</evidence>
<reference evidence="2 3" key="1">
    <citation type="journal article" date="2019" name="Plant Biotechnol. J.">
        <title>The red bayberry genome and genetic basis of sex determination.</title>
        <authorList>
            <person name="Jia H.M."/>
            <person name="Jia H.J."/>
            <person name="Cai Q.L."/>
            <person name="Wang Y."/>
            <person name="Zhao H.B."/>
            <person name="Yang W.F."/>
            <person name="Wang G.Y."/>
            <person name="Li Y.H."/>
            <person name="Zhan D.L."/>
            <person name="Shen Y.T."/>
            <person name="Niu Q.F."/>
            <person name="Chang L."/>
            <person name="Qiu J."/>
            <person name="Zhao L."/>
            <person name="Xie H.B."/>
            <person name="Fu W.Y."/>
            <person name="Jin J."/>
            <person name="Li X.W."/>
            <person name="Jiao Y."/>
            <person name="Zhou C.C."/>
            <person name="Tu T."/>
            <person name="Chai C.Y."/>
            <person name="Gao J.L."/>
            <person name="Fan L.J."/>
            <person name="van de Weg E."/>
            <person name="Wang J.Y."/>
            <person name="Gao Z.S."/>
        </authorList>
    </citation>
    <scope>NUCLEOTIDE SEQUENCE [LARGE SCALE GENOMIC DNA]</scope>
    <source>
        <tissue evidence="2">Leaves</tissue>
    </source>
</reference>
<proteinExistence type="predicted"/>
<dbReference type="AlphaFoldDB" id="A0A6A1WCP9"/>
<dbReference type="PANTHER" id="PTHR33143">
    <property type="entry name" value="F16F4.1 PROTEIN-RELATED"/>
    <property type="match status" value="1"/>
</dbReference>
<comment type="caution">
    <text evidence="2">The sequence shown here is derived from an EMBL/GenBank/DDBJ whole genome shotgun (WGS) entry which is preliminary data.</text>
</comment>
<gene>
    <name evidence="2" type="ORF">CJ030_MR2G019470</name>
</gene>
<sequence length="84" mass="9655">MDQPDPERSPHTPKKELQFQGPRPPPLKVTKDSHKIRKPPPYPPPKQPLRPSRTQHEQNQPVIIYSVSPKVIRAYVADFLSSLD</sequence>
<organism evidence="2 3">
    <name type="scientific">Morella rubra</name>
    <name type="common">Chinese bayberry</name>
    <dbReference type="NCBI Taxonomy" id="262757"/>
    <lineage>
        <taxon>Eukaryota</taxon>
        <taxon>Viridiplantae</taxon>
        <taxon>Streptophyta</taxon>
        <taxon>Embryophyta</taxon>
        <taxon>Tracheophyta</taxon>
        <taxon>Spermatophyta</taxon>
        <taxon>Magnoliopsida</taxon>
        <taxon>eudicotyledons</taxon>
        <taxon>Gunneridae</taxon>
        <taxon>Pentapetalae</taxon>
        <taxon>rosids</taxon>
        <taxon>fabids</taxon>
        <taxon>Fagales</taxon>
        <taxon>Myricaceae</taxon>
        <taxon>Morella</taxon>
    </lineage>
</organism>
<dbReference type="Proteomes" id="UP000516437">
    <property type="component" value="Chromosome 2"/>
</dbReference>
<dbReference type="EMBL" id="RXIC02000020">
    <property type="protein sequence ID" value="KAB1222951.1"/>
    <property type="molecule type" value="Genomic_DNA"/>
</dbReference>
<dbReference type="PANTHER" id="PTHR33143:SF50">
    <property type="entry name" value="PROTEIN MKS1"/>
    <property type="match status" value="1"/>
</dbReference>
<evidence type="ECO:0000313" key="3">
    <source>
        <dbReference type="Proteomes" id="UP000516437"/>
    </source>
</evidence>
<dbReference type="GO" id="GO:0005634">
    <property type="term" value="C:nucleus"/>
    <property type="evidence" value="ECO:0007669"/>
    <property type="project" value="TreeGrafter"/>
</dbReference>